<evidence type="ECO:0000313" key="3">
    <source>
        <dbReference type="Proteomes" id="UP000191988"/>
    </source>
</evidence>
<organism evidence="2 3">
    <name type="scientific">Agrobacterium tomkonis CFBP 6623</name>
    <dbReference type="NCBI Taxonomy" id="1183432"/>
    <lineage>
        <taxon>Bacteria</taxon>
        <taxon>Pseudomonadati</taxon>
        <taxon>Pseudomonadota</taxon>
        <taxon>Alphaproteobacteria</taxon>
        <taxon>Hyphomicrobiales</taxon>
        <taxon>Rhizobiaceae</taxon>
        <taxon>Rhizobium/Agrobacterium group</taxon>
        <taxon>Agrobacterium</taxon>
        <taxon>Agrobacterium tumefaciens complex</taxon>
    </lineage>
</organism>
<feature type="transmembrane region" description="Helical" evidence="1">
    <location>
        <begin position="21"/>
        <end position="40"/>
    </location>
</feature>
<dbReference type="Proteomes" id="UP000191988">
    <property type="component" value="Unassembled WGS sequence"/>
</dbReference>
<protein>
    <submittedName>
        <fullName evidence="2">Uncharacterized protein</fullName>
    </submittedName>
</protein>
<keyword evidence="1" id="KW-0472">Membrane</keyword>
<sequence>MTMSKPTRKRSSDTLRSGDMTGWLVLAASPTFASMAWISANDIQVSICASPPGMLPISGMAFMYLLMSLFHLSPWLKLASAYWRQCPPPKTRGD</sequence>
<dbReference type="EMBL" id="FBWK01000050">
    <property type="protein sequence ID" value="CUX55638.1"/>
    <property type="molecule type" value="Genomic_DNA"/>
</dbReference>
<accession>A0A1S7RQ49</accession>
<keyword evidence="1" id="KW-1133">Transmembrane helix</keyword>
<evidence type="ECO:0000313" key="2">
    <source>
        <dbReference type="EMBL" id="CUX55638.1"/>
    </source>
</evidence>
<evidence type="ECO:0000256" key="1">
    <source>
        <dbReference type="SAM" id="Phobius"/>
    </source>
</evidence>
<proteinExistence type="predicted"/>
<dbReference type="AlphaFoldDB" id="A0A1S7RQ49"/>
<feature type="transmembrane region" description="Helical" evidence="1">
    <location>
        <begin position="52"/>
        <end position="72"/>
    </location>
</feature>
<dbReference type="RefSeq" id="WP_232370455.1">
    <property type="nucleotide sequence ID" value="NZ_LT009724.1"/>
</dbReference>
<name>A0A1S7RQ49_9HYPH</name>
<dbReference type="STRING" id="1183432.AGR3A_Lc140191"/>
<keyword evidence="3" id="KW-1185">Reference proteome</keyword>
<reference evidence="3" key="1">
    <citation type="submission" date="2016-01" db="EMBL/GenBank/DDBJ databases">
        <authorList>
            <person name="Regsiter A."/>
            <person name="william w."/>
        </authorList>
    </citation>
    <scope>NUCLEOTIDE SEQUENCE [LARGE SCALE GENOMIC DNA]</scope>
    <source>
        <strain evidence="3">CFBP 6623</strain>
    </source>
</reference>
<keyword evidence="1" id="KW-0812">Transmembrane</keyword>
<gene>
    <name evidence="2" type="ORF">AGR3A_Lc140191</name>
</gene>